<dbReference type="AlphaFoldDB" id="A0A9P5YCS3"/>
<keyword evidence="3" id="KW-1133">Transmembrane helix</keyword>
<dbReference type="InterPro" id="IPR036908">
    <property type="entry name" value="RlpA-like_sf"/>
</dbReference>
<organism evidence="5 6">
    <name type="scientific">Collybia nuda</name>
    <dbReference type="NCBI Taxonomy" id="64659"/>
    <lineage>
        <taxon>Eukaryota</taxon>
        <taxon>Fungi</taxon>
        <taxon>Dikarya</taxon>
        <taxon>Basidiomycota</taxon>
        <taxon>Agaricomycotina</taxon>
        <taxon>Agaricomycetes</taxon>
        <taxon>Agaricomycetidae</taxon>
        <taxon>Agaricales</taxon>
        <taxon>Tricholomatineae</taxon>
        <taxon>Clitocybaceae</taxon>
        <taxon>Collybia</taxon>
    </lineage>
</organism>
<evidence type="ECO:0000313" key="6">
    <source>
        <dbReference type="Proteomes" id="UP000807353"/>
    </source>
</evidence>
<keyword evidence="6" id="KW-1185">Reference proteome</keyword>
<feature type="domain" description="RlpA-like protein double-psi beta-barrel" evidence="4">
    <location>
        <begin position="324"/>
        <end position="373"/>
    </location>
</feature>
<feature type="compositionally biased region" description="Low complexity" evidence="2">
    <location>
        <begin position="151"/>
        <end position="162"/>
    </location>
</feature>
<protein>
    <recommendedName>
        <fullName evidence="4">RlpA-like protein double-psi beta-barrel domain-containing protein</fullName>
    </recommendedName>
</protein>
<keyword evidence="3" id="KW-0472">Membrane</keyword>
<feature type="region of interest" description="Disordered" evidence="2">
    <location>
        <begin position="101"/>
        <end position="210"/>
    </location>
</feature>
<evidence type="ECO:0000256" key="3">
    <source>
        <dbReference type="SAM" id="Phobius"/>
    </source>
</evidence>
<dbReference type="Pfam" id="PF03330">
    <property type="entry name" value="DPBB_1"/>
    <property type="match status" value="1"/>
</dbReference>
<proteinExistence type="predicted"/>
<evidence type="ECO:0000256" key="1">
    <source>
        <dbReference type="ARBA" id="ARBA00022729"/>
    </source>
</evidence>
<gene>
    <name evidence="5" type="ORF">BDZ94DRAFT_1319052</name>
</gene>
<dbReference type="SUPFAM" id="SSF50685">
    <property type="entry name" value="Barwin-like endoglucanases"/>
    <property type="match status" value="1"/>
</dbReference>
<dbReference type="Proteomes" id="UP000807353">
    <property type="component" value="Unassembled WGS sequence"/>
</dbReference>
<sequence length="379" mass="40407">MLKHKISEELLVTVLFKLQELRSLGGVETYAKHASALPQQNFEAGGYYTTLHHASLLTLSFTPMLSRLILSTCFFVLALLLFDISLVSASRNHLNVPRNRHQQLTNRLARSDTIESPVAKPLRKRRSCRAPTGASKPPPSAAVHSTSTHVPPTKSTATPTKTPIKENTGGGGSGSNSGGKGGVGKPANWPSQTQAGAAPTATRAHPGDPFLKELSKAYDNSNNALFNGVHRGEMTYYGQGLGACGDTYDDKSFTAAVSQLMYDKWPGAVAGEMNRNPICGPFVPGRKTLNQAGNFITAIGGQSYVNLGGDGLLNCAPGVQCHIPLTATVKHGSKQIQVKIVDRCEGCAEGDIDLTPAAFAALADMGLGRTDVEWFFNKY</sequence>
<feature type="compositionally biased region" description="Gly residues" evidence="2">
    <location>
        <begin position="168"/>
        <end position="184"/>
    </location>
</feature>
<dbReference type="PANTHER" id="PTHR31836:SF27">
    <property type="entry name" value="RLPA-LIKE PROTEIN DOUBLE-PSI BETA-BARREL DOMAIN-CONTAINING PROTEIN"/>
    <property type="match status" value="1"/>
</dbReference>
<dbReference type="CDD" id="cd22191">
    <property type="entry name" value="DPBB_RlpA_EXP_N-like"/>
    <property type="match status" value="1"/>
</dbReference>
<accession>A0A9P5YCS3</accession>
<reference evidence="5" key="1">
    <citation type="submission" date="2020-11" db="EMBL/GenBank/DDBJ databases">
        <authorList>
            <consortium name="DOE Joint Genome Institute"/>
            <person name="Ahrendt S."/>
            <person name="Riley R."/>
            <person name="Andreopoulos W."/>
            <person name="Labutti K."/>
            <person name="Pangilinan J."/>
            <person name="Ruiz-Duenas F.J."/>
            <person name="Barrasa J.M."/>
            <person name="Sanchez-Garcia M."/>
            <person name="Camarero S."/>
            <person name="Miyauchi S."/>
            <person name="Serrano A."/>
            <person name="Linde D."/>
            <person name="Babiker R."/>
            <person name="Drula E."/>
            <person name="Ayuso-Fernandez I."/>
            <person name="Pacheco R."/>
            <person name="Padilla G."/>
            <person name="Ferreira P."/>
            <person name="Barriuso J."/>
            <person name="Kellner H."/>
            <person name="Castanera R."/>
            <person name="Alfaro M."/>
            <person name="Ramirez L."/>
            <person name="Pisabarro A.G."/>
            <person name="Kuo A."/>
            <person name="Tritt A."/>
            <person name="Lipzen A."/>
            <person name="He G."/>
            <person name="Yan M."/>
            <person name="Ng V."/>
            <person name="Cullen D."/>
            <person name="Martin F."/>
            <person name="Rosso M.-N."/>
            <person name="Henrissat B."/>
            <person name="Hibbett D."/>
            <person name="Martinez A.T."/>
            <person name="Grigoriev I.V."/>
        </authorList>
    </citation>
    <scope>NUCLEOTIDE SEQUENCE</scope>
    <source>
        <strain evidence="5">CBS 247.69</strain>
    </source>
</reference>
<dbReference type="EMBL" id="MU150239">
    <property type="protein sequence ID" value="KAF9466879.1"/>
    <property type="molecule type" value="Genomic_DNA"/>
</dbReference>
<keyword evidence="3" id="KW-0812">Transmembrane</keyword>
<feature type="transmembrane region" description="Helical" evidence="3">
    <location>
        <begin position="68"/>
        <end position="89"/>
    </location>
</feature>
<dbReference type="InterPro" id="IPR051477">
    <property type="entry name" value="Expansin_CellWall"/>
</dbReference>
<comment type="caution">
    <text evidence="5">The sequence shown here is derived from an EMBL/GenBank/DDBJ whole genome shotgun (WGS) entry which is preliminary data.</text>
</comment>
<dbReference type="Gene3D" id="2.40.40.10">
    <property type="entry name" value="RlpA-like domain"/>
    <property type="match status" value="1"/>
</dbReference>
<dbReference type="OrthoDB" id="406505at2759"/>
<evidence type="ECO:0000313" key="5">
    <source>
        <dbReference type="EMBL" id="KAF9466879.1"/>
    </source>
</evidence>
<name>A0A9P5YCS3_9AGAR</name>
<dbReference type="PANTHER" id="PTHR31836">
    <property type="match status" value="1"/>
</dbReference>
<evidence type="ECO:0000259" key="4">
    <source>
        <dbReference type="Pfam" id="PF03330"/>
    </source>
</evidence>
<keyword evidence="1" id="KW-0732">Signal</keyword>
<dbReference type="InterPro" id="IPR009009">
    <property type="entry name" value="RlpA-like_DPBB"/>
</dbReference>
<evidence type="ECO:0000256" key="2">
    <source>
        <dbReference type="SAM" id="MobiDB-lite"/>
    </source>
</evidence>